<comment type="subcellular location">
    <subcellularLocation>
        <location evidence="1">Periplasm</location>
    </subcellularLocation>
</comment>
<evidence type="ECO:0000313" key="7">
    <source>
        <dbReference type="EMBL" id="AEG93726.1"/>
    </source>
</evidence>
<dbReference type="Pfam" id="PF07732">
    <property type="entry name" value="Cu-oxidase_3"/>
    <property type="match status" value="1"/>
</dbReference>
<dbReference type="RefSeq" id="WP_013901958.1">
    <property type="nucleotide sequence ID" value="NC_015677.1"/>
</dbReference>
<evidence type="ECO:0000313" key="8">
    <source>
        <dbReference type="Proteomes" id="UP000008385"/>
    </source>
</evidence>
<dbReference type="GO" id="GO:0030288">
    <property type="term" value="C:outer membrane-bounded periplasmic space"/>
    <property type="evidence" value="ECO:0007669"/>
    <property type="project" value="TreeGrafter"/>
</dbReference>
<sequence length="485" mass="53019">MQMPPTFLFNRRRWLAATVPPAVWLATGCAQRSATAAVREYTLVAAPVAVPVRGAAQPPVAAWGYAGGVPGPLIRARQGERLRVVVENRLPQETTVHWHGLRVPNAMDGVPHLTQPPIPPGGRFTYEFELPDAGTYWYHSHLRSSEQMERGLYGALVVDEAQPPPVDRDLTWVLDDWRLGEGGQVSESFGSRHDIAHAGRIGNAITLNGRPPQDLLLRPGERVRLRLVNAANARIFSLGFDGPAPWVVALDGQPVAPHAPPGGRVRLAPGMRCDLVLDAGQQAGQRHAVFDDFYPRGAFDLLQRVVEGQPLRAQPLTPPAALPGNPLAEPDLGAAQTHEVVFQGGMMGSLHRALLDGQPLPMMGLLRQGKAWAVNGVVSGGHGEGGAHGRHEAPIVTLRRGRSYVLALHNDTRWHHPIHLHGHSFRVLRRNGRETAHREWRDTVLLDPGERADIAFVADNPGDWMLHCHVLEHQEGGMMGVFRVA</sequence>
<dbReference type="PATRIC" id="fig|365046.3.peg.2683"/>
<keyword evidence="8" id="KW-1185">Reference proteome</keyword>
<dbReference type="AlphaFoldDB" id="F5Y3R9"/>
<dbReference type="GO" id="GO:0005507">
    <property type="term" value="F:copper ion binding"/>
    <property type="evidence" value="ECO:0007669"/>
    <property type="project" value="InterPro"/>
</dbReference>
<gene>
    <name evidence="7" type="ordered locus">Rta_26250</name>
</gene>
<dbReference type="eggNOG" id="COG2132">
    <property type="taxonomic scope" value="Bacteria"/>
</dbReference>
<evidence type="ECO:0000256" key="3">
    <source>
        <dbReference type="ARBA" id="ARBA00023002"/>
    </source>
</evidence>
<dbReference type="InterPro" id="IPR011707">
    <property type="entry name" value="Cu-oxidase-like_N"/>
</dbReference>
<dbReference type="GO" id="GO:0016491">
    <property type="term" value="F:oxidoreductase activity"/>
    <property type="evidence" value="ECO:0007669"/>
    <property type="project" value="UniProtKB-KW"/>
</dbReference>
<dbReference type="PROSITE" id="PS00079">
    <property type="entry name" value="MULTICOPPER_OXIDASE1"/>
    <property type="match status" value="1"/>
</dbReference>
<dbReference type="CDD" id="cd13906">
    <property type="entry name" value="CuRO_3_CumA_like"/>
    <property type="match status" value="1"/>
</dbReference>
<proteinExistence type="predicted"/>
<dbReference type="Gene3D" id="2.60.40.420">
    <property type="entry name" value="Cupredoxins - blue copper proteins"/>
    <property type="match status" value="3"/>
</dbReference>
<evidence type="ECO:0000256" key="2">
    <source>
        <dbReference type="ARBA" id="ARBA00022723"/>
    </source>
</evidence>
<dbReference type="STRING" id="365046.Rta_26250"/>
<dbReference type="InterPro" id="IPR033138">
    <property type="entry name" value="Cu_oxidase_CS"/>
</dbReference>
<name>F5Y3R9_RAMTT</name>
<dbReference type="Pfam" id="PF00394">
    <property type="entry name" value="Cu-oxidase"/>
    <property type="match status" value="1"/>
</dbReference>
<dbReference type="PANTHER" id="PTHR11709:SF2">
    <property type="entry name" value="MULTICOPPER OXIDASE LPR1"/>
    <property type="match status" value="1"/>
</dbReference>
<keyword evidence="3" id="KW-0560">Oxidoreductase</keyword>
<dbReference type="InterPro" id="IPR001117">
    <property type="entry name" value="Cu-oxidase_2nd"/>
</dbReference>
<dbReference type="InterPro" id="IPR045087">
    <property type="entry name" value="Cu-oxidase_fam"/>
</dbReference>
<feature type="domain" description="Plastocyanin-like" evidence="6">
    <location>
        <begin position="59"/>
        <end position="161"/>
    </location>
</feature>
<evidence type="ECO:0000259" key="6">
    <source>
        <dbReference type="Pfam" id="PF07732"/>
    </source>
</evidence>
<accession>F5Y3R9</accession>
<dbReference type="PROSITE" id="PS00080">
    <property type="entry name" value="MULTICOPPER_OXIDASE2"/>
    <property type="match status" value="1"/>
</dbReference>
<feature type="domain" description="Plastocyanin-like" evidence="5">
    <location>
        <begin position="387"/>
        <end position="484"/>
    </location>
</feature>
<dbReference type="PANTHER" id="PTHR11709">
    <property type="entry name" value="MULTI-COPPER OXIDASE"/>
    <property type="match status" value="1"/>
</dbReference>
<protein>
    <submittedName>
        <fullName evidence="7">Blue copper oxidase cueO (Copper efflux oxidase)-like protein</fullName>
    </submittedName>
</protein>
<keyword evidence="2" id="KW-0479">Metal-binding</keyword>
<organism evidence="7 8">
    <name type="scientific">Ramlibacter tataouinensis (strain ATCC BAA-407 / DSM 14655 / LMG 21543 / TTB310)</name>
    <dbReference type="NCBI Taxonomy" id="365046"/>
    <lineage>
        <taxon>Bacteria</taxon>
        <taxon>Pseudomonadati</taxon>
        <taxon>Pseudomonadota</taxon>
        <taxon>Betaproteobacteria</taxon>
        <taxon>Burkholderiales</taxon>
        <taxon>Comamonadaceae</taxon>
        <taxon>Ramlibacter</taxon>
    </lineage>
</organism>
<dbReference type="InterPro" id="IPR008972">
    <property type="entry name" value="Cupredoxin"/>
</dbReference>
<dbReference type="Proteomes" id="UP000008385">
    <property type="component" value="Chromosome"/>
</dbReference>
<dbReference type="HOGENOM" id="CLU_009100_6_1_4"/>
<dbReference type="CDD" id="cd13861">
    <property type="entry name" value="CuRO_1_CumA_like"/>
    <property type="match status" value="1"/>
</dbReference>
<evidence type="ECO:0000259" key="5">
    <source>
        <dbReference type="Pfam" id="PF07731"/>
    </source>
</evidence>
<feature type="domain" description="Plastocyanin-like" evidence="4">
    <location>
        <begin position="170"/>
        <end position="290"/>
    </location>
</feature>
<evidence type="ECO:0000259" key="4">
    <source>
        <dbReference type="Pfam" id="PF00394"/>
    </source>
</evidence>
<dbReference type="SUPFAM" id="SSF49503">
    <property type="entry name" value="Cupredoxins"/>
    <property type="match status" value="3"/>
</dbReference>
<dbReference type="InterPro" id="IPR002355">
    <property type="entry name" value="Cu_oxidase_Cu_BS"/>
</dbReference>
<reference evidence="8" key="1">
    <citation type="submission" date="2006-01" db="EMBL/GenBank/DDBJ databases">
        <title>Genome of the cyst-dividing bacterium Ramlibacter tataouinensis.</title>
        <authorList>
            <person name="Barakat M."/>
            <person name="Ortet P."/>
            <person name="De Luca G."/>
            <person name="Jourlin-Castelli C."/>
            <person name="Ansaldi M."/>
            <person name="Py B."/>
            <person name="Fichant G."/>
            <person name="Coutinho P."/>
            <person name="Voulhoux R."/>
            <person name="Bastien O."/>
            <person name="Roy S."/>
            <person name="Marechal E."/>
            <person name="Henrissat B."/>
            <person name="Quentin Y."/>
            <person name="Noirot P."/>
            <person name="Filloux A."/>
            <person name="Mejean V."/>
            <person name="DuBow M."/>
            <person name="Barras F."/>
            <person name="Heulin T."/>
        </authorList>
    </citation>
    <scope>NUCLEOTIDE SEQUENCE [LARGE SCALE GENOMIC DNA]</scope>
    <source>
        <strain evidence="8">ATCC BAA-407 / DSM 14655 / LMG 21543 / TTB310</strain>
    </source>
</reference>
<dbReference type="InterPro" id="IPR011706">
    <property type="entry name" value="Cu-oxidase_C"/>
</dbReference>
<dbReference type="Pfam" id="PF07731">
    <property type="entry name" value="Cu-oxidase_2"/>
    <property type="match status" value="1"/>
</dbReference>
<dbReference type="EMBL" id="CP000245">
    <property type="protein sequence ID" value="AEG93726.1"/>
    <property type="molecule type" value="Genomic_DNA"/>
</dbReference>
<evidence type="ECO:0000256" key="1">
    <source>
        <dbReference type="ARBA" id="ARBA00004418"/>
    </source>
</evidence>
<dbReference type="KEGG" id="rta:Rta_26250"/>
<reference evidence="7 8" key="2">
    <citation type="journal article" date="2011" name="PLoS ONE">
        <title>The Cyst-Dividing Bacterium Ramlibacter tataouinensis TTB310 Genome Reveals a Well-Stocked Toolbox for Adaptation to a Desert Environment.</title>
        <authorList>
            <person name="De Luca G."/>
            <person name="Barakat M."/>
            <person name="Ortet P."/>
            <person name="Fochesato S."/>
            <person name="Jourlin-Castelli C."/>
            <person name="Ansaldi M."/>
            <person name="Py B."/>
            <person name="Fichant G."/>
            <person name="Coutinho P.M."/>
            <person name="Voulhoux R."/>
            <person name="Bastien O."/>
            <person name="Marechal E."/>
            <person name="Henrissat B."/>
            <person name="Quentin Y."/>
            <person name="Noirot P."/>
            <person name="Filloux A."/>
            <person name="Mejean V."/>
            <person name="Dubow M.S."/>
            <person name="Barras F."/>
            <person name="Barbe V."/>
            <person name="Weissenbach J."/>
            <person name="Mihalcescu I."/>
            <person name="Vermeglio A."/>
            <person name="Achouak W."/>
            <person name="Heulin T."/>
        </authorList>
    </citation>
    <scope>NUCLEOTIDE SEQUENCE [LARGE SCALE GENOMIC DNA]</scope>
    <source>
        <strain evidence="8">ATCC BAA-407 / DSM 14655 / LMG 21543 / TTB310</strain>
    </source>
</reference>
<dbReference type="CDD" id="cd13885">
    <property type="entry name" value="CuRO_2_CumA_like"/>
    <property type="match status" value="1"/>
</dbReference>